<sequence length="50" mass="5668">MRWTSDLCCKSVLGQSITNASASRNGLQMEHCKRYLSLTLLLDSNTWFST</sequence>
<dbReference type="AlphaFoldDB" id="A0A2C9VKM0"/>
<reference evidence="1" key="1">
    <citation type="submission" date="2016-02" db="EMBL/GenBank/DDBJ databases">
        <title>WGS assembly of Manihot esculenta.</title>
        <authorList>
            <person name="Bredeson J.V."/>
            <person name="Prochnik S.E."/>
            <person name="Lyons J.B."/>
            <person name="Schmutz J."/>
            <person name="Grimwood J."/>
            <person name="Vrebalov J."/>
            <person name="Bart R.S."/>
            <person name="Amuge T."/>
            <person name="Ferguson M.E."/>
            <person name="Green R."/>
            <person name="Putnam N."/>
            <person name="Stites J."/>
            <person name="Rounsley S."/>
            <person name="Rokhsar D.S."/>
        </authorList>
    </citation>
    <scope>NUCLEOTIDE SEQUENCE [LARGE SCALE GENOMIC DNA]</scope>
    <source>
        <tissue evidence="1">Leaf</tissue>
    </source>
</reference>
<accession>A0A2C9VKM0</accession>
<proteinExistence type="predicted"/>
<gene>
    <name evidence="1" type="ORF">MANES_07G113700</name>
</gene>
<dbReference type="EMBL" id="CM004393">
    <property type="protein sequence ID" value="OAY46063.1"/>
    <property type="molecule type" value="Genomic_DNA"/>
</dbReference>
<evidence type="ECO:0000313" key="1">
    <source>
        <dbReference type="EMBL" id="OAY46063.1"/>
    </source>
</evidence>
<name>A0A2C9VKM0_MANES</name>
<organism evidence="1">
    <name type="scientific">Manihot esculenta</name>
    <name type="common">Cassava</name>
    <name type="synonym">Jatropha manihot</name>
    <dbReference type="NCBI Taxonomy" id="3983"/>
    <lineage>
        <taxon>Eukaryota</taxon>
        <taxon>Viridiplantae</taxon>
        <taxon>Streptophyta</taxon>
        <taxon>Embryophyta</taxon>
        <taxon>Tracheophyta</taxon>
        <taxon>Spermatophyta</taxon>
        <taxon>Magnoliopsida</taxon>
        <taxon>eudicotyledons</taxon>
        <taxon>Gunneridae</taxon>
        <taxon>Pentapetalae</taxon>
        <taxon>rosids</taxon>
        <taxon>fabids</taxon>
        <taxon>Malpighiales</taxon>
        <taxon>Euphorbiaceae</taxon>
        <taxon>Crotonoideae</taxon>
        <taxon>Manihoteae</taxon>
        <taxon>Manihot</taxon>
    </lineage>
</organism>
<protein>
    <submittedName>
        <fullName evidence="1">Uncharacterized protein</fullName>
    </submittedName>
</protein>